<protein>
    <recommendedName>
        <fullName evidence="7">Hydrophobin</fullName>
    </recommendedName>
</protein>
<evidence type="ECO:0000256" key="7">
    <source>
        <dbReference type="RuleBase" id="RU365009"/>
    </source>
</evidence>
<dbReference type="InterPro" id="IPR019778">
    <property type="entry name" value="Class_I_Hydrophobin_CS"/>
</dbReference>
<evidence type="ECO:0000256" key="6">
    <source>
        <dbReference type="ARBA" id="ARBA00023157"/>
    </source>
</evidence>
<keyword evidence="3 7" id="KW-0134">Cell wall</keyword>
<keyword evidence="9" id="KW-1185">Reference proteome</keyword>
<comment type="caution">
    <text evidence="8">The sequence shown here is derived from an EMBL/GenBank/DDBJ whole genome shotgun (WGS) entry which is preliminary data.</text>
</comment>
<evidence type="ECO:0000256" key="5">
    <source>
        <dbReference type="ARBA" id="ARBA00022729"/>
    </source>
</evidence>
<dbReference type="Proteomes" id="UP001063166">
    <property type="component" value="Unassembled WGS sequence"/>
</dbReference>
<evidence type="ECO:0000256" key="1">
    <source>
        <dbReference type="ARBA" id="ARBA00004191"/>
    </source>
</evidence>
<keyword evidence="5 7" id="KW-0732">Signal</keyword>
<sequence>MHGLDPESFIPAPREQRKCQSVRELRVIRTNAARGIIVMYVKRANSSRPTKMFARASAFLLALPLLAAAAPHNPGSQCNTDEVRCCNSLQNAQDANAAALAGLLGLVVQGVTGQIGLNCNPVSGIAVAGNSCATQPVCCKDNKFNGLVAVGCTPINVNV</sequence>
<dbReference type="AlphaFoldDB" id="A0A9P3UM84"/>
<reference evidence="8" key="1">
    <citation type="submission" date="2022-07" db="EMBL/GenBank/DDBJ databases">
        <title>The genome of Lyophyllum shimeji provides insight into the initial evolution of ectomycorrhizal fungal genome.</title>
        <authorList>
            <person name="Kobayashi Y."/>
            <person name="Shibata T."/>
            <person name="Hirakawa H."/>
            <person name="Shigenobu S."/>
            <person name="Nishiyama T."/>
            <person name="Yamada A."/>
            <person name="Hasebe M."/>
            <person name="Kawaguchi M."/>
        </authorList>
    </citation>
    <scope>NUCLEOTIDE SEQUENCE</scope>
    <source>
        <strain evidence="8">AT787</strain>
    </source>
</reference>
<comment type="subcellular location">
    <subcellularLocation>
        <location evidence="1 7">Secreted</location>
        <location evidence="1 7">Cell wall</location>
    </subcellularLocation>
</comment>
<proteinExistence type="inferred from homology"/>
<dbReference type="InterPro" id="IPR001338">
    <property type="entry name" value="Class_I_Hydrophobin"/>
</dbReference>
<comment type="similarity">
    <text evidence="2 7">Belongs to the fungal hydrophobin family.</text>
</comment>
<dbReference type="GO" id="GO:0005199">
    <property type="term" value="F:structural constituent of cell wall"/>
    <property type="evidence" value="ECO:0007669"/>
    <property type="project" value="InterPro"/>
</dbReference>
<dbReference type="CDD" id="cd23507">
    <property type="entry name" value="hydrophobin_I"/>
    <property type="match status" value="1"/>
</dbReference>
<name>A0A9P3UM84_LYOSH</name>
<accession>A0A9P3UM84</accession>
<evidence type="ECO:0000313" key="9">
    <source>
        <dbReference type="Proteomes" id="UP001063166"/>
    </source>
</evidence>
<evidence type="ECO:0000256" key="3">
    <source>
        <dbReference type="ARBA" id="ARBA00022512"/>
    </source>
</evidence>
<evidence type="ECO:0000313" key="8">
    <source>
        <dbReference type="EMBL" id="GLB38097.1"/>
    </source>
</evidence>
<dbReference type="GO" id="GO:0009277">
    <property type="term" value="C:fungal-type cell wall"/>
    <property type="evidence" value="ECO:0007669"/>
    <property type="project" value="InterPro"/>
</dbReference>
<keyword evidence="4 7" id="KW-0964">Secreted</keyword>
<dbReference type="Pfam" id="PF01185">
    <property type="entry name" value="Hydrophobin"/>
    <property type="match status" value="1"/>
</dbReference>
<keyword evidence="6 7" id="KW-1015">Disulfide bond</keyword>
<evidence type="ECO:0000256" key="4">
    <source>
        <dbReference type="ARBA" id="ARBA00022525"/>
    </source>
</evidence>
<dbReference type="EMBL" id="BRPK01000004">
    <property type="protein sequence ID" value="GLB38097.1"/>
    <property type="molecule type" value="Genomic_DNA"/>
</dbReference>
<gene>
    <name evidence="8" type="ORF">LshimejAT787_0411480</name>
</gene>
<dbReference type="SMART" id="SM00075">
    <property type="entry name" value="HYDRO"/>
    <property type="match status" value="1"/>
</dbReference>
<dbReference type="OrthoDB" id="4225815at2759"/>
<organism evidence="8 9">
    <name type="scientific">Lyophyllum shimeji</name>
    <name type="common">Hon-shimeji</name>
    <name type="synonym">Tricholoma shimeji</name>
    <dbReference type="NCBI Taxonomy" id="47721"/>
    <lineage>
        <taxon>Eukaryota</taxon>
        <taxon>Fungi</taxon>
        <taxon>Dikarya</taxon>
        <taxon>Basidiomycota</taxon>
        <taxon>Agaricomycotina</taxon>
        <taxon>Agaricomycetes</taxon>
        <taxon>Agaricomycetidae</taxon>
        <taxon>Agaricales</taxon>
        <taxon>Tricholomatineae</taxon>
        <taxon>Lyophyllaceae</taxon>
        <taxon>Lyophyllum</taxon>
    </lineage>
</organism>
<dbReference type="PROSITE" id="PS00956">
    <property type="entry name" value="HYDROPHOBIN"/>
    <property type="match status" value="1"/>
</dbReference>
<evidence type="ECO:0000256" key="2">
    <source>
        <dbReference type="ARBA" id="ARBA00010446"/>
    </source>
</evidence>